<evidence type="ECO:0000313" key="1">
    <source>
        <dbReference type="EMBL" id="TWH83410.1"/>
    </source>
</evidence>
<accession>A0A562JJT3</accession>
<comment type="caution">
    <text evidence="1">The sequence shown here is derived from an EMBL/GenBank/DDBJ whole genome shotgun (WGS) entry which is preliminary data.</text>
</comment>
<dbReference type="OrthoDB" id="2381154at2"/>
<dbReference type="Proteomes" id="UP000315343">
    <property type="component" value="Unassembled WGS sequence"/>
</dbReference>
<dbReference type="AlphaFoldDB" id="A0A562JJT3"/>
<proteinExistence type="predicted"/>
<dbReference type="RefSeq" id="WP_145078272.1">
    <property type="nucleotide sequence ID" value="NZ_VLKH01000001.1"/>
</dbReference>
<organism evidence="1 2">
    <name type="scientific">Sedimentibacter saalensis</name>
    <dbReference type="NCBI Taxonomy" id="130788"/>
    <lineage>
        <taxon>Bacteria</taxon>
        <taxon>Bacillati</taxon>
        <taxon>Bacillota</taxon>
        <taxon>Tissierellia</taxon>
        <taxon>Sedimentibacter</taxon>
    </lineage>
</organism>
<sequence>MDIEAYFKKVYTVAYMLTGEEKIAEEIAELAITNTVEQLNADNKVSASMLQLTILELVKIFLKMPKSYSDDNIISMQKALLALKPITRAVVIWKDVLGFKLSGDIPVFDYTYEELVVELVCGRRELKEYVNLCNCGS</sequence>
<name>A0A562JJT3_9FIRM</name>
<evidence type="ECO:0000313" key="2">
    <source>
        <dbReference type="Proteomes" id="UP000315343"/>
    </source>
</evidence>
<dbReference type="EMBL" id="VLKH01000001">
    <property type="protein sequence ID" value="TWH83410.1"/>
    <property type="molecule type" value="Genomic_DNA"/>
</dbReference>
<keyword evidence="2" id="KW-1185">Reference proteome</keyword>
<gene>
    <name evidence="1" type="ORF">LY60_00014</name>
</gene>
<protein>
    <submittedName>
        <fullName evidence="1">Uncharacterized protein</fullName>
    </submittedName>
</protein>
<reference evidence="1 2" key="1">
    <citation type="submission" date="2019-07" db="EMBL/GenBank/DDBJ databases">
        <title>Genomic Encyclopedia of Type Strains, Phase I: the one thousand microbial genomes (KMG-I) project.</title>
        <authorList>
            <person name="Kyrpides N."/>
        </authorList>
    </citation>
    <scope>NUCLEOTIDE SEQUENCE [LARGE SCALE GENOMIC DNA]</scope>
    <source>
        <strain evidence="1 2">DSM 13558</strain>
    </source>
</reference>